<dbReference type="Pfam" id="PF07690">
    <property type="entry name" value="MFS_1"/>
    <property type="match status" value="1"/>
</dbReference>
<sequence>MEKYRKIKPFNWLLFIGILLIGANLRAPITSIGVALPDIKTDLAMSNSAVSVITVVPLLAFSVISLFAARTSNKMGLEKTIFLALCLIFIGVLVRSITDISWLYIGTVLIGIGIGFGNVLAPAMIKAKFPLHIGIMTGYYTVVMNVFGGLSSYGTAPLVKAFNYNIAISVIGIITLITIIIWSFQLKGTQETATALPRKSVNVWKSPLAWQITILMGGQSLIFYSLINWLPAYLSHSGMTINEAGAYLSIMQIAIIPFTFITPIFATKMKSQFFLTFITGICFIVGVTIMLIAPNLAIISTILIGVAGGLAFGLVNTFFSLRTEHIQTSAKLSGMAQAVGYLVAAVGPLLFGILHDMTGKWTASLSILLITAIVITLFGSQAGRKRTIEQSSTIKTK</sequence>
<evidence type="ECO:0000313" key="9">
    <source>
        <dbReference type="Proteomes" id="UP000095464"/>
    </source>
</evidence>
<dbReference type="EMBL" id="LNPX01000008">
    <property type="protein sequence ID" value="OEK58651.1"/>
    <property type="molecule type" value="Genomic_DNA"/>
</dbReference>
<keyword evidence="5 6" id="KW-0472">Membrane</keyword>
<feature type="transmembrane region" description="Helical" evidence="6">
    <location>
        <begin position="166"/>
        <end position="186"/>
    </location>
</feature>
<feature type="transmembrane region" description="Helical" evidence="6">
    <location>
        <begin position="12"/>
        <end position="36"/>
    </location>
</feature>
<comment type="caution">
    <text evidence="8">The sequence shown here is derived from an EMBL/GenBank/DDBJ whole genome shotgun (WGS) entry which is preliminary data.</text>
</comment>
<feature type="transmembrane region" description="Helical" evidence="6">
    <location>
        <begin position="273"/>
        <end position="292"/>
    </location>
</feature>
<accession>A0AAP7LUS0</accession>
<dbReference type="GO" id="GO:0022857">
    <property type="term" value="F:transmembrane transporter activity"/>
    <property type="evidence" value="ECO:0007669"/>
    <property type="project" value="InterPro"/>
</dbReference>
<feature type="transmembrane region" description="Helical" evidence="6">
    <location>
        <begin position="48"/>
        <end position="68"/>
    </location>
</feature>
<dbReference type="GO" id="GO:0005886">
    <property type="term" value="C:plasma membrane"/>
    <property type="evidence" value="ECO:0007669"/>
    <property type="project" value="UniProtKB-SubCell"/>
</dbReference>
<dbReference type="PROSITE" id="PS50850">
    <property type="entry name" value="MFS"/>
    <property type="match status" value="1"/>
</dbReference>
<feature type="transmembrane region" description="Helical" evidence="6">
    <location>
        <begin position="207"/>
        <end position="227"/>
    </location>
</feature>
<dbReference type="Proteomes" id="UP000095464">
    <property type="component" value="Unassembled WGS sequence"/>
</dbReference>
<feature type="transmembrane region" description="Helical" evidence="6">
    <location>
        <begin position="103"/>
        <end position="121"/>
    </location>
</feature>
<organism evidence="8 9">
    <name type="scientific">Staphylococcus equorum</name>
    <dbReference type="NCBI Taxonomy" id="246432"/>
    <lineage>
        <taxon>Bacteria</taxon>
        <taxon>Bacillati</taxon>
        <taxon>Bacillota</taxon>
        <taxon>Bacilli</taxon>
        <taxon>Bacillales</taxon>
        <taxon>Staphylococcaceae</taxon>
        <taxon>Staphylococcus</taxon>
    </lineage>
</organism>
<feature type="transmembrane region" description="Helical" evidence="6">
    <location>
        <begin position="361"/>
        <end position="379"/>
    </location>
</feature>
<keyword evidence="4 6" id="KW-1133">Transmembrane helix</keyword>
<evidence type="ECO:0000256" key="1">
    <source>
        <dbReference type="ARBA" id="ARBA00004651"/>
    </source>
</evidence>
<dbReference type="AlphaFoldDB" id="A0AAP7LUS0"/>
<reference evidence="9" key="1">
    <citation type="submission" date="2015-11" db="EMBL/GenBank/DDBJ databases">
        <title>Genomic diversity of Staphylococcus saprophyticus strains from urinary tract infections, animal surfaces, and fermented foods.</title>
        <authorList>
            <person name="Wolfe B.E."/>
        </authorList>
    </citation>
    <scope>NUCLEOTIDE SEQUENCE [LARGE SCALE GENOMIC DNA]</scope>
    <source>
        <strain evidence="9">738_7</strain>
    </source>
</reference>
<dbReference type="InterPro" id="IPR052524">
    <property type="entry name" value="MFS_Cyanate_Porter"/>
</dbReference>
<evidence type="ECO:0000256" key="4">
    <source>
        <dbReference type="ARBA" id="ARBA00022989"/>
    </source>
</evidence>
<dbReference type="PANTHER" id="PTHR23523">
    <property type="match status" value="1"/>
</dbReference>
<dbReference type="PANTHER" id="PTHR23523:SF2">
    <property type="entry name" value="2-NITROIMIDAZOLE TRANSPORTER"/>
    <property type="match status" value="1"/>
</dbReference>
<protein>
    <submittedName>
        <fullName evidence="8">Transporter</fullName>
    </submittedName>
</protein>
<dbReference type="Gene3D" id="1.20.1250.20">
    <property type="entry name" value="MFS general substrate transporter like domains"/>
    <property type="match status" value="2"/>
</dbReference>
<evidence type="ECO:0000256" key="5">
    <source>
        <dbReference type="ARBA" id="ARBA00023136"/>
    </source>
</evidence>
<dbReference type="RefSeq" id="WP_046466023.1">
    <property type="nucleotide sequence ID" value="NZ_CP013980.1"/>
</dbReference>
<feature type="transmembrane region" description="Helical" evidence="6">
    <location>
        <begin position="133"/>
        <end position="154"/>
    </location>
</feature>
<proteinExistence type="predicted"/>
<dbReference type="InterPro" id="IPR011701">
    <property type="entry name" value="MFS"/>
</dbReference>
<dbReference type="SUPFAM" id="SSF103473">
    <property type="entry name" value="MFS general substrate transporter"/>
    <property type="match status" value="1"/>
</dbReference>
<dbReference type="InterPro" id="IPR020846">
    <property type="entry name" value="MFS_dom"/>
</dbReference>
<name>A0AAP7LUS0_9STAP</name>
<evidence type="ECO:0000256" key="6">
    <source>
        <dbReference type="SAM" id="Phobius"/>
    </source>
</evidence>
<evidence type="ECO:0000313" key="8">
    <source>
        <dbReference type="EMBL" id="OEK58651.1"/>
    </source>
</evidence>
<evidence type="ECO:0000259" key="7">
    <source>
        <dbReference type="PROSITE" id="PS50850"/>
    </source>
</evidence>
<feature type="transmembrane region" description="Helical" evidence="6">
    <location>
        <begin position="298"/>
        <end position="321"/>
    </location>
</feature>
<gene>
    <name evidence="8" type="ORF">ASS94_02115</name>
</gene>
<feature type="transmembrane region" description="Helical" evidence="6">
    <location>
        <begin position="333"/>
        <end position="355"/>
    </location>
</feature>
<keyword evidence="2" id="KW-0813">Transport</keyword>
<keyword evidence="3 6" id="KW-0812">Transmembrane</keyword>
<dbReference type="CDD" id="cd17339">
    <property type="entry name" value="MFS_NIMT_CynX_like"/>
    <property type="match status" value="1"/>
</dbReference>
<feature type="transmembrane region" description="Helical" evidence="6">
    <location>
        <begin position="247"/>
        <end position="266"/>
    </location>
</feature>
<comment type="subcellular location">
    <subcellularLocation>
        <location evidence="1">Cell membrane</location>
        <topology evidence="1">Multi-pass membrane protein</topology>
    </subcellularLocation>
</comment>
<evidence type="ECO:0000256" key="2">
    <source>
        <dbReference type="ARBA" id="ARBA00022448"/>
    </source>
</evidence>
<evidence type="ECO:0000256" key="3">
    <source>
        <dbReference type="ARBA" id="ARBA00022692"/>
    </source>
</evidence>
<feature type="domain" description="Major facilitator superfamily (MFS) profile" evidence="7">
    <location>
        <begin position="10"/>
        <end position="383"/>
    </location>
</feature>
<feature type="transmembrane region" description="Helical" evidence="6">
    <location>
        <begin position="80"/>
        <end position="97"/>
    </location>
</feature>
<dbReference type="InterPro" id="IPR036259">
    <property type="entry name" value="MFS_trans_sf"/>
</dbReference>